<feature type="region of interest" description="Disordered" evidence="1">
    <location>
        <begin position="227"/>
        <end position="246"/>
    </location>
</feature>
<evidence type="ECO:0000313" key="3">
    <source>
        <dbReference type="Proteomes" id="UP000192247"/>
    </source>
</evidence>
<comment type="caution">
    <text evidence="2">The sequence shown here is derived from an EMBL/GenBank/DDBJ whole genome shotgun (WGS) entry which is preliminary data.</text>
</comment>
<organism evidence="2 3">
    <name type="scientific">Tropilaelaps mercedesae</name>
    <dbReference type="NCBI Taxonomy" id="418985"/>
    <lineage>
        <taxon>Eukaryota</taxon>
        <taxon>Metazoa</taxon>
        <taxon>Ecdysozoa</taxon>
        <taxon>Arthropoda</taxon>
        <taxon>Chelicerata</taxon>
        <taxon>Arachnida</taxon>
        <taxon>Acari</taxon>
        <taxon>Parasitiformes</taxon>
        <taxon>Mesostigmata</taxon>
        <taxon>Gamasina</taxon>
        <taxon>Dermanyssoidea</taxon>
        <taxon>Laelapidae</taxon>
        <taxon>Tropilaelaps</taxon>
    </lineage>
</organism>
<feature type="compositionally biased region" description="Polar residues" evidence="1">
    <location>
        <begin position="81"/>
        <end position="91"/>
    </location>
</feature>
<name>A0A1V9XY28_9ACAR</name>
<feature type="compositionally biased region" description="Basic and acidic residues" evidence="1">
    <location>
        <begin position="363"/>
        <end position="373"/>
    </location>
</feature>
<keyword evidence="3" id="KW-1185">Reference proteome</keyword>
<protein>
    <submittedName>
        <fullName evidence="2">Uncharacterized protein</fullName>
    </submittedName>
</protein>
<proteinExistence type="predicted"/>
<feature type="region of interest" description="Disordered" evidence="1">
    <location>
        <begin position="352"/>
        <end position="422"/>
    </location>
</feature>
<reference evidence="2 3" key="1">
    <citation type="journal article" date="2017" name="Gigascience">
        <title>Draft genome of the honey bee ectoparasitic mite, Tropilaelaps mercedesae, is shaped by the parasitic life history.</title>
        <authorList>
            <person name="Dong X."/>
            <person name="Armstrong S.D."/>
            <person name="Xia D."/>
            <person name="Makepeace B.L."/>
            <person name="Darby A.C."/>
            <person name="Kadowaki T."/>
        </authorList>
    </citation>
    <scope>NUCLEOTIDE SEQUENCE [LARGE SCALE GENOMIC DNA]</scope>
    <source>
        <strain evidence="2">Wuxi-XJTLU</strain>
    </source>
</reference>
<accession>A0A1V9XY28</accession>
<feature type="region of interest" description="Disordered" evidence="1">
    <location>
        <begin position="192"/>
        <end position="214"/>
    </location>
</feature>
<evidence type="ECO:0000313" key="2">
    <source>
        <dbReference type="EMBL" id="OQR78427.1"/>
    </source>
</evidence>
<feature type="compositionally biased region" description="Polar residues" evidence="1">
    <location>
        <begin position="192"/>
        <end position="207"/>
    </location>
</feature>
<sequence>MTASGQMQERYSVEFLNFLREAREQNRPRSRSTSVVSCAALRDSHRQLPETQTRMPISDWQRIFGNAEAANAENERHQHGGSANTVGQVTLSHRSRRSERSPSATAKANSSRPNNKTGSTVEPSAPRADSTTQANEETNHDSKVSRPDLSNAERVEARGDRSISEHQNLNEECMQHSCSNFNSIGSRVATVGQPSNTAFQGSDTDAQQTHHSDERTNDIAMIEQTTQNNHQTSPQETANQPTSTRPSVIDNPNDHVMQHHSARLHESVGYDTKALQQAVVRPVEQVTVACQTSGEGGLGQTDINLSSECRTTDERHFKDTHKSTCQFNLCTHQKNTTNGHNENNSHAIHSQDYDARASVASDSDQRMRSDTREPSASGSFCSDRTGESTATRRRANSVGRVPSVDICSGQQSHPSHEGYWPNFTEERAPRRCRSTHPCDQFEQRPVSRRHRAVSLNRSTSQQAQDFCGPDRPDQTSFEPYLAMAYANAPTGPTLSSWPMHPYLRDHCVACTVGPTQLMPMGNGISWCCCCAACVYECPFRHMTLPY</sequence>
<dbReference type="AlphaFoldDB" id="A0A1V9XY28"/>
<dbReference type="EMBL" id="MNPL01002240">
    <property type="protein sequence ID" value="OQR78427.1"/>
    <property type="molecule type" value="Genomic_DNA"/>
</dbReference>
<feature type="region of interest" description="Disordered" evidence="1">
    <location>
        <begin position="72"/>
        <end position="161"/>
    </location>
</feature>
<dbReference type="InParanoid" id="A0A1V9XY28"/>
<evidence type="ECO:0000256" key="1">
    <source>
        <dbReference type="SAM" id="MobiDB-lite"/>
    </source>
</evidence>
<dbReference type="Proteomes" id="UP000192247">
    <property type="component" value="Unassembled WGS sequence"/>
</dbReference>
<feature type="compositionally biased region" description="Basic and acidic residues" evidence="1">
    <location>
        <begin position="137"/>
        <end position="161"/>
    </location>
</feature>
<gene>
    <name evidence="2" type="ORF">BIW11_06415</name>
</gene>
<feature type="compositionally biased region" description="Polar residues" evidence="1">
    <location>
        <begin position="104"/>
        <end position="122"/>
    </location>
</feature>